<protein>
    <submittedName>
        <fullName evidence="1">Uncharacterized protein</fullName>
    </submittedName>
</protein>
<accession>A0ABY5QU32</accession>
<dbReference type="Proteomes" id="UP001058098">
    <property type="component" value="Chromosome"/>
</dbReference>
<organism evidence="1 2">
    <name type="scientific">Mesorhizobium onobrychidis</name>
    <dbReference type="NCBI Taxonomy" id="2775404"/>
    <lineage>
        <taxon>Bacteria</taxon>
        <taxon>Pseudomonadati</taxon>
        <taxon>Pseudomonadota</taxon>
        <taxon>Alphaproteobacteria</taxon>
        <taxon>Hyphomicrobiales</taxon>
        <taxon>Phyllobacteriaceae</taxon>
        <taxon>Mesorhizobium</taxon>
    </lineage>
</organism>
<proteinExistence type="predicted"/>
<keyword evidence="2" id="KW-1185">Reference proteome</keyword>
<gene>
    <name evidence="1" type="ORF">IHQ72_29500</name>
</gene>
<dbReference type="RefSeq" id="WP_258119093.1">
    <property type="nucleotide sequence ID" value="NZ_CP062229.1"/>
</dbReference>
<sequence>MPGLRSSIPDFQLANPIYIGATATFFEVDINGIKTATLATLYAGPTGSTTARNPQTLDGDGKFEAPVYIADAVIAEISGASVASHDTGVIQVRGTYKGNYLAGTIYSSSDLVRDSLTGDVYVVTNDYLAVSLAADITAENLIIMVEISPISAVATAAAAAAAASAAAAAASASSASNAEMPTVPAVHNYVRRNAGNTQYENRTPLQMNDDAAVVAANISSAQATDLTAMTGRTGNLTGGATITSFVTGAAGVERELTLTGAPTFTHHATDLILPGGVNIVGGAGDIIRLRSLGANKVICTHYLRANGGLTFNTVTQPTLVLKQSAAPAPTVEGDAQWDTDDNALAIGDGAATKIIPTLPASVVAGDLFYATSDRVLARIPKGAAGQRLRMNPGATAPEWGGGIGAVAAATSGVAIDFTSIPDGTRRITVSWADLSTSGTSTPIIQIGDSGGIEATGYLGTAGHITGSDTTNTAANTTGFRLAGSSHAAANVLHGSMVLTLIDPATFTWVASMQGSRSDTTIVTFGAGSKSLSAALDRVRLTTLGGTDTFDAGKVNILYE</sequence>
<evidence type="ECO:0000313" key="2">
    <source>
        <dbReference type="Proteomes" id="UP001058098"/>
    </source>
</evidence>
<name>A0ABY5QU32_9HYPH</name>
<dbReference type="EMBL" id="CP062229">
    <property type="protein sequence ID" value="UVC14705.1"/>
    <property type="molecule type" value="Genomic_DNA"/>
</dbReference>
<reference evidence="1" key="1">
    <citation type="submission" date="2020-09" db="EMBL/GenBank/DDBJ databases">
        <title>Rhizobia associated with sainfoin plants.</title>
        <authorList>
            <person name="Asharfi S."/>
            <person name="Kuzmanovic N."/>
            <person name="Bunk B."/>
            <person name="Sproeer C."/>
            <person name="Becker M."/>
            <person name="Thuenen T."/>
        </authorList>
    </citation>
    <scope>NUCLEOTIDE SEQUENCE</scope>
    <source>
        <strain evidence="1">OM4</strain>
    </source>
</reference>
<evidence type="ECO:0000313" key="1">
    <source>
        <dbReference type="EMBL" id="UVC14705.1"/>
    </source>
</evidence>